<dbReference type="Gene3D" id="3.40.50.1820">
    <property type="entry name" value="alpha/beta hydrolase"/>
    <property type="match status" value="1"/>
</dbReference>
<evidence type="ECO:0000256" key="1">
    <source>
        <dbReference type="ARBA" id="ARBA00010088"/>
    </source>
</evidence>
<evidence type="ECO:0000256" key="2">
    <source>
        <dbReference type="ARBA" id="ARBA00022801"/>
    </source>
</evidence>
<dbReference type="GO" id="GO:0006508">
    <property type="term" value="P:proteolysis"/>
    <property type="evidence" value="ECO:0007669"/>
    <property type="project" value="InterPro"/>
</dbReference>
<dbReference type="RefSeq" id="WP_097122912.1">
    <property type="nucleotide sequence ID" value="NZ_OCND01000008.1"/>
</dbReference>
<keyword evidence="2" id="KW-0378">Hydrolase</keyword>
<reference evidence="5 6" key="1">
    <citation type="submission" date="2017-09" db="EMBL/GenBank/DDBJ databases">
        <authorList>
            <person name="Ehlers B."/>
            <person name="Leendertz F.H."/>
        </authorList>
    </citation>
    <scope>NUCLEOTIDE SEQUENCE [LARGE SCALE GENOMIC DNA]</scope>
    <source>
        <strain evidence="5 6">CGMCC 1.10978</strain>
    </source>
</reference>
<dbReference type="GO" id="GO:0008233">
    <property type="term" value="F:peptidase activity"/>
    <property type="evidence" value="ECO:0007669"/>
    <property type="project" value="InterPro"/>
</dbReference>
<evidence type="ECO:0000256" key="3">
    <source>
        <dbReference type="SAM" id="SignalP"/>
    </source>
</evidence>
<dbReference type="OrthoDB" id="9796770at2"/>
<dbReference type="InterPro" id="IPR000073">
    <property type="entry name" value="AB_hydrolase_1"/>
</dbReference>
<accession>A0A286DBF0</accession>
<dbReference type="Pfam" id="PF12697">
    <property type="entry name" value="Abhydrolase_6"/>
    <property type="match status" value="1"/>
</dbReference>
<sequence>MKLPLFALSLLAALSPRIHAQECPDRSAYEPAREIIRDLGRIVAPNGVQEAYAARIGGIDQWVNVRGQDRDNPMVLFVHGGPAAPIIPSQWQFQRPLEEYFTLVNYDQRGSGKTYNQVDPDSIGETIHIQRYVDDAIELAEYLRTRYGKRKLVLMGHSWGTVVGMHAALKRPDLFHAYVGVGQVINTRENERLSYDYGLQQARAHGNAEAVREMEAIGPYPGNTPITRDRIIVARKWPQFYGGLTAYREDSTYYYRAPRLSPEYDDRDRCAINQGSLFTLDRLLPEFLQVDFTGVREFPIPVVMLMGRHDYTTPSEPTAAWIRQVQAPYKKAVWFERSAHMMPWEEPGKLLVSLLEHVRPLAVEGGQPQR</sequence>
<feature type="domain" description="AB hydrolase-1" evidence="4">
    <location>
        <begin position="75"/>
        <end position="351"/>
    </location>
</feature>
<comment type="similarity">
    <text evidence="1">Belongs to the peptidase S33 family.</text>
</comment>
<keyword evidence="3" id="KW-0732">Signal</keyword>
<keyword evidence="6" id="KW-1185">Reference proteome</keyword>
<dbReference type="PANTHER" id="PTHR43329">
    <property type="entry name" value="EPOXIDE HYDROLASE"/>
    <property type="match status" value="1"/>
</dbReference>
<name>A0A286DBF0_9GAMM</name>
<evidence type="ECO:0000313" key="6">
    <source>
        <dbReference type="Proteomes" id="UP000219374"/>
    </source>
</evidence>
<dbReference type="Proteomes" id="UP000219374">
    <property type="component" value="Unassembled WGS sequence"/>
</dbReference>
<dbReference type="PRINTS" id="PR00793">
    <property type="entry name" value="PROAMNOPTASE"/>
</dbReference>
<dbReference type="EMBL" id="OCND01000008">
    <property type="protein sequence ID" value="SOD55973.1"/>
    <property type="molecule type" value="Genomic_DNA"/>
</dbReference>
<organism evidence="5 6">
    <name type="scientific">Pseudoxanthomonas wuyuanensis</name>
    <dbReference type="NCBI Taxonomy" id="1073196"/>
    <lineage>
        <taxon>Bacteria</taxon>
        <taxon>Pseudomonadati</taxon>
        <taxon>Pseudomonadota</taxon>
        <taxon>Gammaproteobacteria</taxon>
        <taxon>Lysobacterales</taxon>
        <taxon>Lysobacteraceae</taxon>
        <taxon>Pseudoxanthomonas</taxon>
    </lineage>
</organism>
<dbReference type="AlphaFoldDB" id="A0A286DBF0"/>
<dbReference type="InterPro" id="IPR029058">
    <property type="entry name" value="AB_hydrolase_fold"/>
</dbReference>
<feature type="signal peptide" evidence="3">
    <location>
        <begin position="1"/>
        <end position="20"/>
    </location>
</feature>
<dbReference type="InterPro" id="IPR002410">
    <property type="entry name" value="Peptidase_S33"/>
</dbReference>
<feature type="chain" id="PRO_5012357560" evidence="3">
    <location>
        <begin position="21"/>
        <end position="370"/>
    </location>
</feature>
<proteinExistence type="inferred from homology"/>
<protein>
    <submittedName>
        <fullName evidence="5">Pimeloyl-ACP methyl ester carboxylesterase</fullName>
    </submittedName>
</protein>
<gene>
    <name evidence="5" type="ORF">SAMN06296416_108111</name>
</gene>
<evidence type="ECO:0000259" key="4">
    <source>
        <dbReference type="Pfam" id="PF12697"/>
    </source>
</evidence>
<evidence type="ECO:0000313" key="5">
    <source>
        <dbReference type="EMBL" id="SOD55973.1"/>
    </source>
</evidence>
<dbReference type="SUPFAM" id="SSF53474">
    <property type="entry name" value="alpha/beta-Hydrolases"/>
    <property type="match status" value="1"/>
</dbReference>